<organism evidence="1 2">
    <name type="scientific">Trametes cubensis</name>
    <dbReference type="NCBI Taxonomy" id="1111947"/>
    <lineage>
        <taxon>Eukaryota</taxon>
        <taxon>Fungi</taxon>
        <taxon>Dikarya</taxon>
        <taxon>Basidiomycota</taxon>
        <taxon>Agaricomycotina</taxon>
        <taxon>Agaricomycetes</taxon>
        <taxon>Polyporales</taxon>
        <taxon>Polyporaceae</taxon>
        <taxon>Trametes</taxon>
    </lineage>
</organism>
<sequence>MATPLQPAHNTPATSVSSVFNPRFTLGGLPPNLEIISKDGIHFHIHTHRLLAASTNAFGGLQLQSRGILTLPETAVSLNIAFHVMYGMSVLPHIPPLESTEAALDVLIKYGLPISQLAATPTLPLFDLLRSYAPYYPIESYALVAHHRLESLAVVISSHLLAYDVSRISDELCVKMGPIYFKRLVNLQQSRIDALRNIVLRPPEMHPVTLICNEENQRELTRAWAFANAEMVWSALPNISVSALESTFTNAAEAVSCPECRAMLRQRIQEVISQWSMVKVCAASLYLPAHPPTHYRATDDDMTSTNVH</sequence>
<dbReference type="EMBL" id="JAPEVG010000221">
    <property type="protein sequence ID" value="KAJ8473493.1"/>
    <property type="molecule type" value="Genomic_DNA"/>
</dbReference>
<keyword evidence="2" id="KW-1185">Reference proteome</keyword>
<gene>
    <name evidence="1" type="ORF">ONZ51_g7837</name>
</gene>
<evidence type="ECO:0000313" key="2">
    <source>
        <dbReference type="Proteomes" id="UP001215151"/>
    </source>
</evidence>
<reference evidence="1" key="1">
    <citation type="submission" date="2022-11" db="EMBL/GenBank/DDBJ databases">
        <title>Genome Sequence of Cubamyces cubensis.</title>
        <authorList>
            <person name="Buettner E."/>
        </authorList>
    </citation>
    <scope>NUCLEOTIDE SEQUENCE</scope>
    <source>
        <strain evidence="1">MPL-01</strain>
    </source>
</reference>
<proteinExistence type="predicted"/>
<protein>
    <submittedName>
        <fullName evidence="1">Uncharacterized protein</fullName>
    </submittedName>
</protein>
<comment type="caution">
    <text evidence="1">The sequence shown here is derived from an EMBL/GenBank/DDBJ whole genome shotgun (WGS) entry which is preliminary data.</text>
</comment>
<dbReference type="AlphaFoldDB" id="A0AAD7XBC5"/>
<accession>A0AAD7XBC5</accession>
<name>A0AAD7XBC5_9APHY</name>
<dbReference type="Proteomes" id="UP001215151">
    <property type="component" value="Unassembled WGS sequence"/>
</dbReference>
<evidence type="ECO:0000313" key="1">
    <source>
        <dbReference type="EMBL" id="KAJ8473493.1"/>
    </source>
</evidence>